<evidence type="ECO:0000313" key="3">
    <source>
        <dbReference type="Proteomes" id="UP001213000"/>
    </source>
</evidence>
<evidence type="ECO:0000313" key="2">
    <source>
        <dbReference type="EMBL" id="KAJ3562939.1"/>
    </source>
</evidence>
<dbReference type="Proteomes" id="UP001213000">
    <property type="component" value="Unassembled WGS sequence"/>
</dbReference>
<dbReference type="SUPFAM" id="SSF52833">
    <property type="entry name" value="Thioredoxin-like"/>
    <property type="match status" value="1"/>
</dbReference>
<keyword evidence="3" id="KW-1185">Reference proteome</keyword>
<proteinExistence type="predicted"/>
<feature type="domain" description="GST N-terminal" evidence="1">
    <location>
        <begin position="6"/>
        <end position="100"/>
    </location>
</feature>
<dbReference type="InterPro" id="IPR054416">
    <property type="entry name" value="GST_UstS-like_C"/>
</dbReference>
<dbReference type="Pfam" id="PF22041">
    <property type="entry name" value="GST_C_7"/>
    <property type="match status" value="1"/>
</dbReference>
<dbReference type="Gene3D" id="3.40.30.10">
    <property type="entry name" value="Glutaredoxin"/>
    <property type="match status" value="1"/>
</dbReference>
<name>A0AAD5YT06_9AGAR</name>
<gene>
    <name evidence="2" type="ORF">NP233_g9266</name>
</gene>
<dbReference type="EMBL" id="JANIEX010000813">
    <property type="protein sequence ID" value="KAJ3562939.1"/>
    <property type="molecule type" value="Genomic_DNA"/>
</dbReference>
<dbReference type="AlphaFoldDB" id="A0AAD5YT06"/>
<dbReference type="PROSITE" id="PS50404">
    <property type="entry name" value="GST_NTER"/>
    <property type="match status" value="1"/>
</dbReference>
<reference evidence="2" key="1">
    <citation type="submission" date="2022-07" db="EMBL/GenBank/DDBJ databases">
        <title>Genome Sequence of Leucocoprinus birnbaumii.</title>
        <authorList>
            <person name="Buettner E."/>
        </authorList>
    </citation>
    <scope>NUCLEOTIDE SEQUENCE</scope>
    <source>
        <strain evidence="2">VT141</strain>
    </source>
</reference>
<sequence length="279" mass="32050">MITLLEIPGRSELPYSPNTWKVRLALNIRDIPYRTRCVEVVDIEGTCKSLGIPPSGTKPTGEPHYTCPSIVDDTVPAETVKLSDSRPIVEYLDRKYPAKDGTTFFPDDSIQFQNQVQDIFLQNILAQSPFLWLQNLYNVKTPRDQENIKARMEARFGKPMNEIVAKGDEWIRRWAVFQEGWSTIDRLAPRSQSNDGPFLQGNRILYADIVLAAFLIVLKASVSDEEWRQISSWDEGRWGKLLKAFQPWIRAEGYQCWTDWYVSRCRALSGSLLICIFSP</sequence>
<dbReference type="InterPro" id="IPR036249">
    <property type="entry name" value="Thioredoxin-like_sf"/>
</dbReference>
<organism evidence="2 3">
    <name type="scientific">Leucocoprinus birnbaumii</name>
    <dbReference type="NCBI Taxonomy" id="56174"/>
    <lineage>
        <taxon>Eukaryota</taxon>
        <taxon>Fungi</taxon>
        <taxon>Dikarya</taxon>
        <taxon>Basidiomycota</taxon>
        <taxon>Agaricomycotina</taxon>
        <taxon>Agaricomycetes</taxon>
        <taxon>Agaricomycetidae</taxon>
        <taxon>Agaricales</taxon>
        <taxon>Agaricineae</taxon>
        <taxon>Agaricaceae</taxon>
        <taxon>Leucocoprinus</taxon>
    </lineage>
</organism>
<dbReference type="Gene3D" id="1.20.1050.10">
    <property type="match status" value="1"/>
</dbReference>
<dbReference type="InterPro" id="IPR004045">
    <property type="entry name" value="Glutathione_S-Trfase_N"/>
</dbReference>
<protein>
    <recommendedName>
        <fullName evidence="1">GST N-terminal domain-containing protein</fullName>
    </recommendedName>
</protein>
<dbReference type="Pfam" id="PF13417">
    <property type="entry name" value="GST_N_3"/>
    <property type="match status" value="1"/>
</dbReference>
<accession>A0AAD5YT06</accession>
<comment type="caution">
    <text evidence="2">The sequence shown here is derived from an EMBL/GenBank/DDBJ whole genome shotgun (WGS) entry which is preliminary data.</text>
</comment>
<evidence type="ECO:0000259" key="1">
    <source>
        <dbReference type="PROSITE" id="PS50404"/>
    </source>
</evidence>